<dbReference type="InterPro" id="IPR036388">
    <property type="entry name" value="WH-like_DNA-bd_sf"/>
</dbReference>
<dbReference type="PANTHER" id="PTHR30126:SF88">
    <property type="entry name" value="TRANSCRIPTIONAL REGULATOR-RELATED"/>
    <property type="match status" value="1"/>
</dbReference>
<accession>A0AAJ4N7I2</accession>
<dbReference type="RefSeq" id="WP_333722353.1">
    <property type="nucleotide sequence ID" value="NZ_CP049218.1"/>
</dbReference>
<evidence type="ECO:0000313" key="9">
    <source>
        <dbReference type="EMBL" id="QTG16658.1"/>
    </source>
</evidence>
<dbReference type="GO" id="GO:0000976">
    <property type="term" value="F:transcription cis-regulatory region binding"/>
    <property type="evidence" value="ECO:0007669"/>
    <property type="project" value="TreeGrafter"/>
</dbReference>
<evidence type="ECO:0000256" key="5">
    <source>
        <dbReference type="ARBA" id="ARBA00054626"/>
    </source>
</evidence>
<comment type="similarity">
    <text evidence="1">Belongs to the LysR transcriptional regulatory family.</text>
</comment>
<dbReference type="InterPro" id="IPR036390">
    <property type="entry name" value="WH_DNA-bd_sf"/>
</dbReference>
<dbReference type="Pfam" id="PF03466">
    <property type="entry name" value="LysR_substrate"/>
    <property type="match status" value="1"/>
</dbReference>
<comment type="function">
    <text evidence="5">Transcriptional regulator of the ttuABCDE tartrate utilization operon.</text>
</comment>
<dbReference type="SUPFAM" id="SSF53850">
    <property type="entry name" value="Periplasmic binding protein-like II"/>
    <property type="match status" value="1"/>
</dbReference>
<feature type="domain" description="HTH lysR-type" evidence="8">
    <location>
        <begin position="5"/>
        <end position="62"/>
    </location>
</feature>
<dbReference type="Gene3D" id="1.10.10.10">
    <property type="entry name" value="Winged helix-like DNA-binding domain superfamily/Winged helix DNA-binding domain"/>
    <property type="match status" value="1"/>
</dbReference>
<dbReference type="Proteomes" id="UP000663946">
    <property type="component" value="Plasmid pQ15_94_1"/>
</dbReference>
<evidence type="ECO:0000256" key="6">
    <source>
        <dbReference type="ARBA" id="ARBA00067332"/>
    </source>
</evidence>
<keyword evidence="4" id="KW-0804">Transcription</keyword>
<keyword evidence="9" id="KW-0614">Plasmid</keyword>
<dbReference type="EMBL" id="CP049218">
    <property type="protein sequence ID" value="QTG16658.1"/>
    <property type="molecule type" value="Genomic_DNA"/>
</dbReference>
<keyword evidence="3" id="KW-0238">DNA-binding</keyword>
<dbReference type="AlphaFoldDB" id="A0AAJ4N7I2"/>
<dbReference type="InterPro" id="IPR000847">
    <property type="entry name" value="LysR_HTH_N"/>
</dbReference>
<dbReference type="InterPro" id="IPR005119">
    <property type="entry name" value="LysR_subst-bd"/>
</dbReference>
<dbReference type="GO" id="GO:0003700">
    <property type="term" value="F:DNA-binding transcription factor activity"/>
    <property type="evidence" value="ECO:0007669"/>
    <property type="project" value="InterPro"/>
</dbReference>
<protein>
    <recommendedName>
        <fullName evidence="6">HTH-type transcriptional regulator TtuA</fullName>
    </recommendedName>
    <alternativeName>
        <fullName evidence="7">Tartrate utilization transcriptional regulator</fullName>
    </alternativeName>
</protein>
<organism evidence="9 10">
    <name type="scientific">Agrobacterium tumefaciens</name>
    <dbReference type="NCBI Taxonomy" id="358"/>
    <lineage>
        <taxon>Bacteria</taxon>
        <taxon>Pseudomonadati</taxon>
        <taxon>Pseudomonadota</taxon>
        <taxon>Alphaproteobacteria</taxon>
        <taxon>Hyphomicrobiales</taxon>
        <taxon>Rhizobiaceae</taxon>
        <taxon>Rhizobium/Agrobacterium group</taxon>
        <taxon>Agrobacterium</taxon>
        <taxon>Agrobacterium tumefaciens complex</taxon>
    </lineage>
</organism>
<evidence type="ECO:0000256" key="1">
    <source>
        <dbReference type="ARBA" id="ARBA00009437"/>
    </source>
</evidence>
<dbReference type="SUPFAM" id="SSF46785">
    <property type="entry name" value="Winged helix' DNA-binding domain"/>
    <property type="match status" value="1"/>
</dbReference>
<gene>
    <name evidence="9" type="ORF">G6M86_25550</name>
</gene>
<evidence type="ECO:0000256" key="3">
    <source>
        <dbReference type="ARBA" id="ARBA00023125"/>
    </source>
</evidence>
<geneLocation type="plasmid" evidence="9 10">
    <name>pQ15_94_1</name>
</geneLocation>
<dbReference type="FunFam" id="1.10.10.10:FF:000001">
    <property type="entry name" value="LysR family transcriptional regulator"/>
    <property type="match status" value="1"/>
</dbReference>
<dbReference type="PANTHER" id="PTHR30126">
    <property type="entry name" value="HTH-TYPE TRANSCRIPTIONAL REGULATOR"/>
    <property type="match status" value="1"/>
</dbReference>
<name>A0AAJ4N7I2_AGRTU</name>
<sequence length="310" mass="33685">MLDGVTINQLRTFVAVCDAGSFSGAAKTLLRAQSAVSHAIAALEAALSVELFERGARRAELTPAGRSLLPDARAVIARTEEMKTRARSIFTSGAEQLSIAVDVYYPRRHLIACLRQFGLDAPTAVVNLRMTTMQGGEALVLDGECVFSITAADVPELKPSALERHWLCDTRMVTVCSPSHPLANLGRAAARDEFSRHIQIVVTDNQPDAEKSTVAVAGERRWLVNELGAKHDLLKAGLGWGHMPEDLVFGDLSNGVLVELTRHAWHLRPLTFMISRRRGLDPLECEAHLIAMLASGPRSKSSSMLDKSGM</sequence>
<evidence type="ECO:0000256" key="4">
    <source>
        <dbReference type="ARBA" id="ARBA00023163"/>
    </source>
</evidence>
<dbReference type="Gene3D" id="3.40.190.290">
    <property type="match status" value="1"/>
</dbReference>
<evidence type="ECO:0000256" key="2">
    <source>
        <dbReference type="ARBA" id="ARBA00023015"/>
    </source>
</evidence>
<keyword evidence="2" id="KW-0805">Transcription regulation</keyword>
<reference evidence="9" key="1">
    <citation type="submission" date="2020-02" db="EMBL/GenBank/DDBJ databases">
        <title>Unexpected conservation and global transmission of agrobacterial virulence plasmids.</title>
        <authorList>
            <person name="Weisberg A.J."/>
            <person name="Davis E.W. II"/>
            <person name="Tabima J.R."/>
            <person name="Belcher M.S."/>
            <person name="Miller M."/>
            <person name="Kuo C.-H."/>
            <person name="Loper J.E."/>
            <person name="Grunwald N.J."/>
            <person name="Putnam M.L."/>
            <person name="Chang J.H."/>
        </authorList>
    </citation>
    <scope>NUCLEOTIDE SEQUENCE</scope>
    <source>
        <strain evidence="9">Q15/94</strain>
        <plasmid evidence="9">pQ15_94_1</plasmid>
    </source>
</reference>
<dbReference type="PROSITE" id="PS50931">
    <property type="entry name" value="HTH_LYSR"/>
    <property type="match status" value="1"/>
</dbReference>
<proteinExistence type="inferred from homology"/>
<evidence type="ECO:0000313" key="10">
    <source>
        <dbReference type="Proteomes" id="UP000663946"/>
    </source>
</evidence>
<dbReference type="PRINTS" id="PR00039">
    <property type="entry name" value="HTHLYSR"/>
</dbReference>
<evidence type="ECO:0000256" key="7">
    <source>
        <dbReference type="ARBA" id="ARBA00083243"/>
    </source>
</evidence>
<evidence type="ECO:0000259" key="8">
    <source>
        <dbReference type="PROSITE" id="PS50931"/>
    </source>
</evidence>
<dbReference type="Pfam" id="PF00126">
    <property type="entry name" value="HTH_1"/>
    <property type="match status" value="1"/>
</dbReference>